<dbReference type="GO" id="GO:0003713">
    <property type="term" value="F:transcription coactivator activity"/>
    <property type="evidence" value="ECO:0007669"/>
    <property type="project" value="TreeGrafter"/>
</dbReference>
<evidence type="ECO:0000313" key="9">
    <source>
        <dbReference type="EMBL" id="KAH8023965.1"/>
    </source>
</evidence>
<dbReference type="InterPro" id="IPR003889">
    <property type="entry name" value="FYrich_C"/>
</dbReference>
<evidence type="ECO:0000256" key="4">
    <source>
        <dbReference type="ARBA" id="ARBA00022771"/>
    </source>
</evidence>
<keyword evidence="2" id="KW-0479">Metal-binding</keyword>
<dbReference type="Gene3D" id="3.30.160.360">
    <property type="match status" value="1"/>
</dbReference>
<keyword evidence="8" id="KW-0539">Nucleus</keyword>
<dbReference type="GO" id="GO:0008270">
    <property type="term" value="F:zinc ion binding"/>
    <property type="evidence" value="ECO:0007669"/>
    <property type="project" value="UniProtKB-KW"/>
</dbReference>
<dbReference type="Pfam" id="PF05965">
    <property type="entry name" value="FYRC"/>
    <property type="match status" value="1"/>
</dbReference>
<dbReference type="GO" id="GO:0044666">
    <property type="term" value="C:MLL3/4 complex"/>
    <property type="evidence" value="ECO:0007669"/>
    <property type="project" value="TreeGrafter"/>
</dbReference>
<evidence type="ECO:0000256" key="8">
    <source>
        <dbReference type="ARBA" id="ARBA00023242"/>
    </source>
</evidence>
<proteinExistence type="predicted"/>
<sequence>MADCNDLCAGVWQKVLQPIESFRRETQAIKVFSNFITGEDLFGLTEAAIVRITESLPGVETLSDYNFRFGRSPLLELPLAINPTGCARSEPKLRTHFKSIAAMTGKQSGSAAGVPQESSTVGLIAHAVGVESTRVARQCLKT</sequence>
<accession>A0A9J6DP07</accession>
<evidence type="ECO:0000256" key="2">
    <source>
        <dbReference type="ARBA" id="ARBA00022723"/>
    </source>
</evidence>
<dbReference type="GO" id="GO:0045944">
    <property type="term" value="P:positive regulation of transcription by RNA polymerase II"/>
    <property type="evidence" value="ECO:0007669"/>
    <property type="project" value="TreeGrafter"/>
</dbReference>
<keyword evidence="5" id="KW-0862">Zinc</keyword>
<dbReference type="PANTHER" id="PTHR45888">
    <property type="entry name" value="HL01030P-RELATED"/>
    <property type="match status" value="1"/>
</dbReference>
<keyword evidence="7" id="KW-0804">Transcription</keyword>
<evidence type="ECO:0000313" key="10">
    <source>
        <dbReference type="Proteomes" id="UP000821866"/>
    </source>
</evidence>
<reference evidence="9" key="1">
    <citation type="journal article" date="2020" name="Cell">
        <title>Large-Scale Comparative Analyses of Tick Genomes Elucidate Their Genetic Diversity and Vector Capacities.</title>
        <authorList>
            <consortium name="Tick Genome and Microbiome Consortium (TIGMIC)"/>
            <person name="Jia N."/>
            <person name="Wang J."/>
            <person name="Shi W."/>
            <person name="Du L."/>
            <person name="Sun Y."/>
            <person name="Zhan W."/>
            <person name="Jiang J.F."/>
            <person name="Wang Q."/>
            <person name="Zhang B."/>
            <person name="Ji P."/>
            <person name="Bell-Sakyi L."/>
            <person name="Cui X.M."/>
            <person name="Yuan T.T."/>
            <person name="Jiang B.G."/>
            <person name="Yang W.F."/>
            <person name="Lam T.T."/>
            <person name="Chang Q.C."/>
            <person name="Ding S.J."/>
            <person name="Wang X.J."/>
            <person name="Zhu J.G."/>
            <person name="Ruan X.D."/>
            <person name="Zhao L."/>
            <person name="Wei J.T."/>
            <person name="Ye R.Z."/>
            <person name="Que T.C."/>
            <person name="Du C.H."/>
            <person name="Zhou Y.H."/>
            <person name="Cheng J.X."/>
            <person name="Dai P.F."/>
            <person name="Guo W.B."/>
            <person name="Han X.H."/>
            <person name="Huang E.J."/>
            <person name="Li L.F."/>
            <person name="Wei W."/>
            <person name="Gao Y.C."/>
            <person name="Liu J.Z."/>
            <person name="Shao H.Z."/>
            <person name="Wang X."/>
            <person name="Wang C.C."/>
            <person name="Yang T.C."/>
            <person name="Huo Q.B."/>
            <person name="Li W."/>
            <person name="Chen H.Y."/>
            <person name="Chen S.E."/>
            <person name="Zhou L.G."/>
            <person name="Ni X.B."/>
            <person name="Tian J.H."/>
            <person name="Sheng Y."/>
            <person name="Liu T."/>
            <person name="Pan Y.S."/>
            <person name="Xia L.Y."/>
            <person name="Li J."/>
            <person name="Zhao F."/>
            <person name="Cao W.C."/>
        </authorList>
    </citation>
    <scope>NUCLEOTIDE SEQUENCE</scope>
    <source>
        <strain evidence="9">Rmic-2018</strain>
    </source>
</reference>
<dbReference type="VEuPathDB" id="VectorBase:LOC119172383"/>
<dbReference type="PANTHER" id="PTHR45888:SF6">
    <property type="entry name" value="HL01030P-RELATED"/>
    <property type="match status" value="1"/>
</dbReference>
<evidence type="ECO:0000256" key="1">
    <source>
        <dbReference type="ARBA" id="ARBA00004123"/>
    </source>
</evidence>
<comment type="subcellular location">
    <subcellularLocation>
        <location evidence="1">Nucleus</location>
    </subcellularLocation>
</comment>
<keyword evidence="10" id="KW-1185">Reference proteome</keyword>
<dbReference type="GO" id="GO:0042800">
    <property type="term" value="F:histone H3K4 methyltransferase activity"/>
    <property type="evidence" value="ECO:0007669"/>
    <property type="project" value="TreeGrafter"/>
</dbReference>
<dbReference type="AlphaFoldDB" id="A0A9J6DP07"/>
<keyword evidence="6" id="KW-0805">Transcription regulation</keyword>
<dbReference type="Proteomes" id="UP000821866">
    <property type="component" value="Chromosome 6"/>
</dbReference>
<keyword evidence="4" id="KW-0863">Zinc-finger</keyword>
<dbReference type="PROSITE" id="PS51543">
    <property type="entry name" value="FYRC"/>
    <property type="match status" value="1"/>
</dbReference>
<dbReference type="EMBL" id="JABSTU010000008">
    <property type="protein sequence ID" value="KAH8023965.1"/>
    <property type="molecule type" value="Genomic_DNA"/>
</dbReference>
<gene>
    <name evidence="9" type="ORF">HPB51_020638</name>
</gene>
<evidence type="ECO:0000256" key="7">
    <source>
        <dbReference type="ARBA" id="ARBA00023163"/>
    </source>
</evidence>
<reference evidence="9" key="2">
    <citation type="submission" date="2021-09" db="EMBL/GenBank/DDBJ databases">
        <authorList>
            <person name="Jia N."/>
            <person name="Wang J."/>
            <person name="Shi W."/>
            <person name="Du L."/>
            <person name="Sun Y."/>
            <person name="Zhan W."/>
            <person name="Jiang J."/>
            <person name="Wang Q."/>
            <person name="Zhang B."/>
            <person name="Ji P."/>
            <person name="Sakyi L.B."/>
            <person name="Cui X."/>
            <person name="Yuan T."/>
            <person name="Jiang B."/>
            <person name="Yang W."/>
            <person name="Lam T.T.-Y."/>
            <person name="Chang Q."/>
            <person name="Ding S."/>
            <person name="Wang X."/>
            <person name="Zhu J."/>
            <person name="Ruan X."/>
            <person name="Zhao L."/>
            <person name="Wei J."/>
            <person name="Que T."/>
            <person name="Du C."/>
            <person name="Cheng J."/>
            <person name="Dai P."/>
            <person name="Han X."/>
            <person name="Huang E."/>
            <person name="Gao Y."/>
            <person name="Liu J."/>
            <person name="Shao H."/>
            <person name="Ye R."/>
            <person name="Li L."/>
            <person name="Wei W."/>
            <person name="Wang X."/>
            <person name="Wang C."/>
            <person name="Huo Q."/>
            <person name="Li W."/>
            <person name="Guo W."/>
            <person name="Chen H."/>
            <person name="Chen S."/>
            <person name="Zhou L."/>
            <person name="Zhou L."/>
            <person name="Ni X."/>
            <person name="Tian J."/>
            <person name="Zhou Y."/>
            <person name="Sheng Y."/>
            <person name="Liu T."/>
            <person name="Pan Y."/>
            <person name="Xia L."/>
            <person name="Li J."/>
            <person name="Zhao F."/>
            <person name="Cao W."/>
        </authorList>
    </citation>
    <scope>NUCLEOTIDE SEQUENCE</scope>
    <source>
        <strain evidence="9">Rmic-2018</strain>
        <tissue evidence="9">Larvae</tissue>
    </source>
</reference>
<organism evidence="9 10">
    <name type="scientific">Rhipicephalus microplus</name>
    <name type="common">Cattle tick</name>
    <name type="synonym">Boophilus microplus</name>
    <dbReference type="NCBI Taxonomy" id="6941"/>
    <lineage>
        <taxon>Eukaryota</taxon>
        <taxon>Metazoa</taxon>
        <taxon>Ecdysozoa</taxon>
        <taxon>Arthropoda</taxon>
        <taxon>Chelicerata</taxon>
        <taxon>Arachnida</taxon>
        <taxon>Acari</taxon>
        <taxon>Parasitiformes</taxon>
        <taxon>Ixodida</taxon>
        <taxon>Ixodoidea</taxon>
        <taxon>Ixodidae</taxon>
        <taxon>Rhipicephalinae</taxon>
        <taxon>Rhipicephalus</taxon>
        <taxon>Boophilus</taxon>
    </lineage>
</organism>
<evidence type="ECO:0000256" key="5">
    <source>
        <dbReference type="ARBA" id="ARBA00022833"/>
    </source>
</evidence>
<name>A0A9J6DP07_RHIMP</name>
<protein>
    <submittedName>
        <fullName evidence="9">Uncharacterized protein</fullName>
    </submittedName>
</protein>
<evidence type="ECO:0000256" key="6">
    <source>
        <dbReference type="ARBA" id="ARBA00023015"/>
    </source>
</evidence>
<keyword evidence="3" id="KW-0677">Repeat</keyword>
<dbReference type="SMART" id="SM00542">
    <property type="entry name" value="FYRC"/>
    <property type="match status" value="1"/>
</dbReference>
<evidence type="ECO:0000256" key="3">
    <source>
        <dbReference type="ARBA" id="ARBA00022737"/>
    </source>
</evidence>
<comment type="caution">
    <text evidence="9">The sequence shown here is derived from an EMBL/GenBank/DDBJ whole genome shotgun (WGS) entry which is preliminary data.</text>
</comment>